<dbReference type="RefSeq" id="XP_070918218.1">
    <property type="nucleotide sequence ID" value="XM_071062117.1"/>
</dbReference>
<accession>A0ABQ0GFE4</accession>
<gene>
    <name evidence="1" type="ORF">MFIFM68171_06697</name>
</gene>
<organism evidence="1 2">
    <name type="scientific">Madurella fahalii</name>
    <dbReference type="NCBI Taxonomy" id="1157608"/>
    <lineage>
        <taxon>Eukaryota</taxon>
        <taxon>Fungi</taxon>
        <taxon>Dikarya</taxon>
        <taxon>Ascomycota</taxon>
        <taxon>Pezizomycotina</taxon>
        <taxon>Sordariomycetes</taxon>
        <taxon>Sordariomycetidae</taxon>
        <taxon>Sordariales</taxon>
        <taxon>Sordariales incertae sedis</taxon>
        <taxon>Madurella</taxon>
    </lineage>
</organism>
<name>A0ABQ0GFE4_9PEZI</name>
<dbReference type="Proteomes" id="UP001628179">
    <property type="component" value="Unassembled WGS sequence"/>
</dbReference>
<reference evidence="1 2" key="1">
    <citation type="submission" date="2024-09" db="EMBL/GenBank/DDBJ databases">
        <title>Itraconazole resistance in Madurella fahalii resulting from another homologue of gene encoding cytochrome P450 14-alpha sterol demethylase (CYP51).</title>
        <authorList>
            <person name="Yoshioka I."/>
            <person name="Fahal A.H."/>
            <person name="Kaneko S."/>
            <person name="Yaguchi T."/>
        </authorList>
    </citation>
    <scope>NUCLEOTIDE SEQUENCE [LARGE SCALE GENOMIC DNA]</scope>
    <source>
        <strain evidence="1 2">IFM 68171</strain>
    </source>
</reference>
<evidence type="ECO:0000313" key="2">
    <source>
        <dbReference type="Proteomes" id="UP001628179"/>
    </source>
</evidence>
<dbReference type="EMBL" id="BAAFSV010000003">
    <property type="protein sequence ID" value="GAB1316487.1"/>
    <property type="molecule type" value="Genomic_DNA"/>
</dbReference>
<comment type="caution">
    <text evidence="1">The sequence shown here is derived from an EMBL/GenBank/DDBJ whole genome shotgun (WGS) entry which is preliminary data.</text>
</comment>
<dbReference type="GeneID" id="98177440"/>
<evidence type="ECO:0000313" key="1">
    <source>
        <dbReference type="EMBL" id="GAB1316487.1"/>
    </source>
</evidence>
<sequence>MDWTRDDRLVSDKDLATIFKYEPKTTTVAHNLGRDEVSGTLLSRRMYCHLLTCSPLKTLLISTLEDHEWPRWLSERCPRLDGSASGLVIILARRSGEPPLKGLKMSRRRVEEWRKGLDDLEPARMRPERAMTLTKFNDMAAPTGSGISTAGSRHALRTLPFSMATFQSITERFHTHGDIARTVSRADVASYSSTPVCMGEYLAYVTNCRTTNAWNMDLALTCTYFPHCALTFAIVFGCTVSVEEEILNRLSSISTVEATHPLVMPGIIAELERLRHINAVEATIDELEARIFELDFKPSNMDELASAEAGKKNNERRNAWLDTAYMSNQLVNWNTQLARMAACAVSLDNTVFKQKQDPTSQAKELQGVKVYGMTWRQNQVLNAAAN</sequence>
<proteinExistence type="predicted"/>
<keyword evidence="2" id="KW-1185">Reference proteome</keyword>
<protein>
    <submittedName>
        <fullName evidence="1">Uncharacterized protein</fullName>
    </submittedName>
</protein>